<keyword evidence="1" id="KW-0184">Conjugation</keyword>
<dbReference type="Gene3D" id="3.30.930.30">
    <property type="match status" value="1"/>
</dbReference>
<dbReference type="Pfam" id="PF03389">
    <property type="entry name" value="MobA_MobL"/>
    <property type="match status" value="1"/>
</dbReference>
<protein>
    <recommendedName>
        <fullName evidence="2">MobA/MobL protein domain-containing protein</fullName>
    </recommendedName>
</protein>
<evidence type="ECO:0000259" key="2">
    <source>
        <dbReference type="Pfam" id="PF03389"/>
    </source>
</evidence>
<feature type="domain" description="MobA/MobL protein" evidence="2">
    <location>
        <begin position="18"/>
        <end position="203"/>
    </location>
</feature>
<feature type="non-terminal residue" evidence="3">
    <location>
        <position position="252"/>
    </location>
</feature>
<name>A0A0F8XIM5_9ZZZZ</name>
<gene>
    <name evidence="3" type="ORF">LCGC14_2405510</name>
</gene>
<evidence type="ECO:0000256" key="1">
    <source>
        <dbReference type="ARBA" id="ARBA00022971"/>
    </source>
</evidence>
<evidence type="ECO:0000313" key="3">
    <source>
        <dbReference type="EMBL" id="KKK41984.1"/>
    </source>
</evidence>
<organism evidence="3">
    <name type="scientific">marine sediment metagenome</name>
    <dbReference type="NCBI Taxonomy" id="412755"/>
    <lineage>
        <taxon>unclassified sequences</taxon>
        <taxon>metagenomes</taxon>
        <taxon>ecological metagenomes</taxon>
    </lineage>
</organism>
<sequence>MPIQFARLEMVKLSAGKNACQKSAYIGGYRIHCQRDGKTYYYTNKKDWAFSKIFLPKNVNKQFTDPEELWNEAENKETRINSQVAKEVVLALPDQHEISLEHKIQMACDFANKYFVEEGLVSQVSIHSPGEKKDNNWHAHILVTTRRFNEEGLKLDKKARDTDARVCKGRVVDGRSWGELWRNLQNEYFEELGLELRVDPTGIVAQKHLGPIRFRAQAFALLTDNEQRIERNFIEASNPKAILEKITETKSV</sequence>
<dbReference type="AlphaFoldDB" id="A0A0F8XIM5"/>
<dbReference type="EMBL" id="LAZR01070357">
    <property type="protein sequence ID" value="KKK41984.1"/>
    <property type="molecule type" value="Genomic_DNA"/>
</dbReference>
<accession>A0A0F8XIM5</accession>
<dbReference type="InterPro" id="IPR005053">
    <property type="entry name" value="MobA_MobL"/>
</dbReference>
<reference evidence="3" key="1">
    <citation type="journal article" date="2015" name="Nature">
        <title>Complex archaea that bridge the gap between prokaryotes and eukaryotes.</title>
        <authorList>
            <person name="Spang A."/>
            <person name="Saw J.H."/>
            <person name="Jorgensen S.L."/>
            <person name="Zaremba-Niedzwiedzka K."/>
            <person name="Martijn J."/>
            <person name="Lind A.E."/>
            <person name="van Eijk R."/>
            <person name="Schleper C."/>
            <person name="Guy L."/>
            <person name="Ettema T.J."/>
        </authorList>
    </citation>
    <scope>NUCLEOTIDE SEQUENCE</scope>
</reference>
<proteinExistence type="predicted"/>
<comment type="caution">
    <text evidence="3">The sequence shown here is derived from an EMBL/GenBank/DDBJ whole genome shotgun (WGS) entry which is preliminary data.</text>
</comment>